<dbReference type="Gene3D" id="1.10.10.10">
    <property type="entry name" value="Winged helix-like DNA-binding domain superfamily/Winged helix DNA-binding domain"/>
    <property type="match status" value="1"/>
</dbReference>
<dbReference type="InterPro" id="IPR039422">
    <property type="entry name" value="MarR/SlyA-like"/>
</dbReference>
<comment type="caution">
    <text evidence="2">The sequence shown here is derived from an EMBL/GenBank/DDBJ whole genome shotgun (WGS) entry which is preliminary data.</text>
</comment>
<dbReference type="GO" id="GO:0006950">
    <property type="term" value="P:response to stress"/>
    <property type="evidence" value="ECO:0007669"/>
    <property type="project" value="TreeGrafter"/>
</dbReference>
<dbReference type="InterPro" id="IPR000835">
    <property type="entry name" value="HTH_MarR-typ"/>
</dbReference>
<reference evidence="3" key="1">
    <citation type="journal article" date="2018" name="Front. Microbiol.">
        <title>Genome-Based Analysis Reveals the Taxonomy and Diversity of the Family Idiomarinaceae.</title>
        <authorList>
            <person name="Liu Y."/>
            <person name="Lai Q."/>
            <person name="Shao Z."/>
        </authorList>
    </citation>
    <scope>NUCLEOTIDE SEQUENCE [LARGE SCALE GENOMIC DNA]</scope>
    <source>
        <strain evidence="3">R22</strain>
    </source>
</reference>
<dbReference type="PANTHER" id="PTHR33164">
    <property type="entry name" value="TRANSCRIPTIONAL REGULATOR, MARR FAMILY"/>
    <property type="match status" value="1"/>
</dbReference>
<dbReference type="Pfam" id="PF01047">
    <property type="entry name" value="MarR"/>
    <property type="match status" value="1"/>
</dbReference>
<dbReference type="RefSeq" id="WP_126779710.1">
    <property type="nucleotide sequence ID" value="NZ_PIQC01000001.1"/>
</dbReference>
<dbReference type="PRINTS" id="PR00598">
    <property type="entry name" value="HTHMARR"/>
</dbReference>
<dbReference type="InterPro" id="IPR036388">
    <property type="entry name" value="WH-like_DNA-bd_sf"/>
</dbReference>
<dbReference type="SMART" id="SM00347">
    <property type="entry name" value="HTH_MARR"/>
    <property type="match status" value="1"/>
</dbReference>
<feature type="domain" description="HTH marR-type" evidence="1">
    <location>
        <begin position="4"/>
        <end position="136"/>
    </location>
</feature>
<sequence>MEKYEELLLALRKVIRAIDLYSKQLNKYSGLTAPQLLILREINAANGITASKIAQNINLSPATVSNVIERLEHRQFIHRHRSEKDKRRVSLYLTEQGLTLLEKAPQPLQEDFIKKFQALEEWEQSLLLSSMQRIANMMDAERLDAAPVLEVGSYHNLDH</sequence>
<dbReference type="InterPro" id="IPR036390">
    <property type="entry name" value="WH_DNA-bd_sf"/>
</dbReference>
<protein>
    <submittedName>
        <fullName evidence="2">MarR family transcriptional regulator</fullName>
    </submittedName>
</protein>
<dbReference type="OrthoDB" id="7502947at2"/>
<accession>A0A432Z5U8</accession>
<dbReference type="PROSITE" id="PS50995">
    <property type="entry name" value="HTH_MARR_2"/>
    <property type="match status" value="1"/>
</dbReference>
<gene>
    <name evidence="2" type="ORF">CWI78_01860</name>
</gene>
<dbReference type="Proteomes" id="UP000288058">
    <property type="component" value="Unassembled WGS sequence"/>
</dbReference>
<dbReference type="AlphaFoldDB" id="A0A432Z5U8"/>
<dbReference type="EMBL" id="PIQC01000001">
    <property type="protein sequence ID" value="RUO73213.1"/>
    <property type="molecule type" value="Genomic_DNA"/>
</dbReference>
<evidence type="ECO:0000313" key="2">
    <source>
        <dbReference type="EMBL" id="RUO73213.1"/>
    </source>
</evidence>
<proteinExistence type="predicted"/>
<evidence type="ECO:0000259" key="1">
    <source>
        <dbReference type="PROSITE" id="PS50995"/>
    </source>
</evidence>
<keyword evidence="3" id="KW-1185">Reference proteome</keyword>
<organism evidence="2 3">
    <name type="scientific">Idiomarina ramblicola</name>
    <dbReference type="NCBI Taxonomy" id="263724"/>
    <lineage>
        <taxon>Bacteria</taxon>
        <taxon>Pseudomonadati</taxon>
        <taxon>Pseudomonadota</taxon>
        <taxon>Gammaproteobacteria</taxon>
        <taxon>Alteromonadales</taxon>
        <taxon>Idiomarinaceae</taxon>
        <taxon>Idiomarina</taxon>
    </lineage>
</organism>
<evidence type="ECO:0000313" key="3">
    <source>
        <dbReference type="Proteomes" id="UP000288058"/>
    </source>
</evidence>
<name>A0A432Z5U8_9GAMM</name>
<dbReference type="SUPFAM" id="SSF46785">
    <property type="entry name" value="Winged helix' DNA-binding domain"/>
    <property type="match status" value="1"/>
</dbReference>
<dbReference type="PANTHER" id="PTHR33164:SF89">
    <property type="entry name" value="MARR FAMILY REGULATORY PROTEIN"/>
    <property type="match status" value="1"/>
</dbReference>
<dbReference type="GO" id="GO:0003700">
    <property type="term" value="F:DNA-binding transcription factor activity"/>
    <property type="evidence" value="ECO:0007669"/>
    <property type="project" value="InterPro"/>
</dbReference>